<dbReference type="AlphaFoldDB" id="A0A1X0D7Z1"/>
<gene>
    <name evidence="1" type="ORF">BST26_14345</name>
</gene>
<accession>A0A1X0D7Z1</accession>
<name>A0A1X0D7Z1_9MYCO</name>
<proteinExistence type="predicted"/>
<organism evidence="1 2">
    <name type="scientific">Mycolicibacterium insubricum</name>
    <dbReference type="NCBI Taxonomy" id="444597"/>
    <lineage>
        <taxon>Bacteria</taxon>
        <taxon>Bacillati</taxon>
        <taxon>Actinomycetota</taxon>
        <taxon>Actinomycetes</taxon>
        <taxon>Mycobacteriales</taxon>
        <taxon>Mycobacteriaceae</taxon>
        <taxon>Mycolicibacterium</taxon>
    </lineage>
</organism>
<dbReference type="EMBL" id="MVHS01000036">
    <property type="protein sequence ID" value="ORA68525.1"/>
    <property type="molecule type" value="Genomic_DNA"/>
</dbReference>
<evidence type="ECO:0000313" key="1">
    <source>
        <dbReference type="EMBL" id="ORA68525.1"/>
    </source>
</evidence>
<sequence length="159" mass="17644">MNGWSAIPPEIPWLIWLLLFVFFGPIALGSKVAARWPGVLGAYGRWRQARRLRAADADRADRNAARLAALEIDMREMQTTHVRQLDVMQAQLDAQAAQLEAQAATIAQLRVAQAATDATLTEVSQKFWDAIGYIRRLADALAHHAEVPEPPARLKELLG</sequence>
<comment type="caution">
    <text evidence="1">The sequence shown here is derived from an EMBL/GenBank/DDBJ whole genome shotgun (WGS) entry which is preliminary data.</text>
</comment>
<keyword evidence="2" id="KW-1185">Reference proteome</keyword>
<evidence type="ECO:0000313" key="2">
    <source>
        <dbReference type="Proteomes" id="UP000192801"/>
    </source>
</evidence>
<reference evidence="1 2" key="1">
    <citation type="submission" date="2016-12" db="EMBL/GenBank/DDBJ databases">
        <title>The new phylogeny of genus Mycobacterium.</title>
        <authorList>
            <person name="Tortoli E."/>
            <person name="Trovato A."/>
            <person name="Cirillo D.M."/>
        </authorList>
    </citation>
    <scope>NUCLEOTIDE SEQUENCE [LARGE SCALE GENOMIC DNA]</scope>
    <source>
        <strain evidence="1 2">DSM 45130</strain>
    </source>
</reference>
<dbReference type="Proteomes" id="UP000192801">
    <property type="component" value="Unassembled WGS sequence"/>
</dbReference>
<protein>
    <submittedName>
        <fullName evidence="1">Uncharacterized protein</fullName>
    </submittedName>
</protein>
<dbReference type="RefSeq" id="WP_083031847.1">
    <property type="nucleotide sequence ID" value="NZ_AP022618.1"/>
</dbReference>
<dbReference type="STRING" id="444597.BST26_14345"/>